<dbReference type="RefSeq" id="WP_062559108.1">
    <property type="nucleotide sequence ID" value="NZ_CP013341.1"/>
</dbReference>
<dbReference type="PIRSF" id="PIRSF000106">
    <property type="entry name" value="ME"/>
    <property type="match status" value="1"/>
</dbReference>
<sequence length="536" mass="59115">MKNLHGRTLLTNPAYTKSTGFTHAERELYGLRGLLPYNVASLDKQIERVLGSLRRKNSAIEKYIFLNALLERNQRLFYRTMINHIEEIMPLVYTPTVGEACREFAHIFRNAQGFYISPEDRGEITTILKNWPEEDIRVIVVTDGERILGLGDLGANGMGISIGKVALYVACAGIHPAQCMPVMLDVGTNNAPLREDPLYLGYPYPRINADAYRSLVDEFVKAVQSRYPNALIQFEDFSSPHAFEFLDRYAPEVRCFNDDIQGTAAVTLAGIYTSCRITKKKFTDLNIMFLGTGSAASGTAELAVNAFIAAGLNQSQAQKRLWFIDRKGLVTAHNENIKPRIKPFAHEHPACSFVDAISTIKPDVLIGATGVAGTFTEAIVREMSAVNERPVIIALSNPTSHTECTAEQAYDWSNGQAIFASGSPFDPVRYKNQLLKPAQGNNAYIFPGIGLGIYASAARLVTQSMFLAAADVLASIVSEQEIHSGAVYPSLTRVREVSHAIAVAVCQVAIQEKLTSLSMPEDLGNYVRSLMYEPNY</sequence>
<dbReference type="InterPro" id="IPR037062">
    <property type="entry name" value="Malic_N_dom_sf"/>
</dbReference>
<feature type="domain" description="Malic enzyme N-terminal" evidence="10">
    <location>
        <begin position="70"/>
        <end position="250"/>
    </location>
</feature>
<feature type="binding site" evidence="6">
    <location>
        <position position="146"/>
    </location>
    <ligand>
        <name>(S)-malate</name>
        <dbReference type="ChEBI" id="CHEBI:15589"/>
    </ligand>
</feature>
<evidence type="ECO:0000259" key="10">
    <source>
        <dbReference type="SMART" id="SM01274"/>
    </source>
</evidence>
<dbReference type="KEGG" id="nur:ATY38_09605"/>
<evidence type="ECO:0000256" key="5">
    <source>
        <dbReference type="PIRSR" id="PIRSR000106-1"/>
    </source>
</evidence>
<feature type="binding site" evidence="6">
    <location>
        <position position="441"/>
    </location>
    <ligand>
        <name>(S)-malate</name>
        <dbReference type="ChEBI" id="CHEBI:15589"/>
    </ligand>
</feature>
<evidence type="ECO:0000256" key="4">
    <source>
        <dbReference type="ARBA" id="ARBA00023002"/>
    </source>
</evidence>
<dbReference type="SMART" id="SM00919">
    <property type="entry name" value="Malic_M"/>
    <property type="match status" value="1"/>
</dbReference>
<evidence type="ECO:0000256" key="6">
    <source>
        <dbReference type="PIRSR" id="PIRSR000106-2"/>
    </source>
</evidence>
<dbReference type="EMBL" id="FNLN01000026">
    <property type="protein sequence ID" value="SDU12620.1"/>
    <property type="molecule type" value="Genomic_DNA"/>
</dbReference>
<dbReference type="FunFam" id="3.40.50.720:FF:000182">
    <property type="entry name" value="NAD-dependent malic enzyme"/>
    <property type="match status" value="1"/>
</dbReference>
<dbReference type="NCBIfam" id="NF010052">
    <property type="entry name" value="PRK13529.1"/>
    <property type="match status" value="1"/>
</dbReference>
<dbReference type="Proteomes" id="UP000182882">
    <property type="component" value="Unassembled WGS sequence"/>
</dbReference>
<dbReference type="SUPFAM" id="SSF53223">
    <property type="entry name" value="Aminoacid dehydrogenase-like, N-terminal domain"/>
    <property type="match status" value="1"/>
</dbReference>
<comment type="cofactor">
    <cofactor evidence="1">
        <name>Mn(2+)</name>
        <dbReference type="ChEBI" id="CHEBI:29035"/>
    </cofactor>
</comment>
<dbReference type="InterPro" id="IPR015884">
    <property type="entry name" value="Malic_enzyme_CS"/>
</dbReference>
<dbReference type="GO" id="GO:0006108">
    <property type="term" value="P:malate metabolic process"/>
    <property type="evidence" value="ECO:0007669"/>
    <property type="project" value="TreeGrafter"/>
</dbReference>
<feature type="domain" description="Malic enzyme NAD-binding" evidence="9">
    <location>
        <begin position="260"/>
        <end position="510"/>
    </location>
</feature>
<comment type="similarity">
    <text evidence="2 8">Belongs to the malic enzymes family.</text>
</comment>
<dbReference type="AlphaFoldDB" id="A0A1H2FZG3"/>
<dbReference type="Gene3D" id="3.40.50.720">
    <property type="entry name" value="NAD(P)-binding Rossmann-like Domain"/>
    <property type="match status" value="1"/>
</dbReference>
<evidence type="ECO:0000256" key="2">
    <source>
        <dbReference type="ARBA" id="ARBA00008785"/>
    </source>
</evidence>
<dbReference type="GO" id="GO:0004473">
    <property type="term" value="F:malate dehydrogenase (decarboxylating) (NADP+) activity"/>
    <property type="evidence" value="ECO:0007669"/>
    <property type="project" value="TreeGrafter"/>
</dbReference>
<feature type="active site" description="Proton donor" evidence="5">
    <location>
        <position position="164"/>
    </location>
</feature>
<reference evidence="12" key="1">
    <citation type="submission" date="2016-10" db="EMBL/GenBank/DDBJ databases">
        <authorList>
            <person name="Varghese N."/>
            <person name="Submissions S."/>
        </authorList>
    </citation>
    <scope>NUCLEOTIDE SEQUENCE [LARGE SCALE GENOMIC DNA]</scope>
    <source>
        <strain evidence="12">Nm10</strain>
    </source>
</reference>
<evidence type="ECO:0000259" key="9">
    <source>
        <dbReference type="SMART" id="SM00919"/>
    </source>
</evidence>
<feature type="active site" description="Proton donor" evidence="5">
    <location>
        <position position="93"/>
    </location>
</feature>
<feature type="binding site" evidence="7">
    <location>
        <position position="259"/>
    </location>
    <ligand>
        <name>a divalent metal cation</name>
        <dbReference type="ChEBI" id="CHEBI:60240"/>
    </ligand>
</feature>
<dbReference type="PANTHER" id="PTHR23406:SF90">
    <property type="entry name" value="MALIC ENZYME-RELATED"/>
    <property type="match status" value="1"/>
</dbReference>
<evidence type="ECO:0000313" key="11">
    <source>
        <dbReference type="EMBL" id="SDU12620.1"/>
    </source>
</evidence>
<protein>
    <submittedName>
        <fullName evidence="11">Malate dehydrogenase (Oxaloacetate-decarboxylating)(NADP+)</fullName>
    </submittedName>
</protein>
<comment type="cofactor">
    <cofactor evidence="7">
        <name>Mg(2+)</name>
        <dbReference type="ChEBI" id="CHEBI:18420"/>
    </cofactor>
    <cofactor evidence="7">
        <name>Mn(2+)</name>
        <dbReference type="ChEBI" id="CHEBI:29035"/>
    </cofactor>
    <text evidence="7">Divalent metal cations. Prefers magnesium or manganese.</text>
</comment>
<dbReference type="GO" id="GO:0051287">
    <property type="term" value="F:NAD binding"/>
    <property type="evidence" value="ECO:0007669"/>
    <property type="project" value="InterPro"/>
</dbReference>
<dbReference type="GO" id="GO:0046872">
    <property type="term" value="F:metal ion binding"/>
    <property type="evidence" value="ECO:0007669"/>
    <property type="project" value="UniProtKB-KW"/>
</dbReference>
<feature type="binding site" evidence="7">
    <location>
        <position position="236"/>
    </location>
    <ligand>
        <name>a divalent metal cation</name>
        <dbReference type="ChEBI" id="CHEBI:60240"/>
    </ligand>
</feature>
<dbReference type="PRINTS" id="PR00072">
    <property type="entry name" value="MALOXRDTASE"/>
</dbReference>
<gene>
    <name evidence="11" type="ORF">SAMN05216406_12619</name>
</gene>
<keyword evidence="3 7" id="KW-0479">Metal-binding</keyword>
<organism evidence="11 12">
    <name type="scientific">Nitrosomonas ureae</name>
    <dbReference type="NCBI Taxonomy" id="44577"/>
    <lineage>
        <taxon>Bacteria</taxon>
        <taxon>Pseudomonadati</taxon>
        <taxon>Pseudomonadota</taxon>
        <taxon>Betaproteobacteria</taxon>
        <taxon>Nitrosomonadales</taxon>
        <taxon>Nitrosomonadaceae</taxon>
        <taxon>Nitrosomonas</taxon>
    </lineage>
</organism>
<proteinExistence type="inferred from homology"/>
<dbReference type="InterPro" id="IPR001891">
    <property type="entry name" value="Malic_OxRdtase"/>
</dbReference>
<dbReference type="PANTHER" id="PTHR23406">
    <property type="entry name" value="MALIC ENZYME-RELATED"/>
    <property type="match status" value="1"/>
</dbReference>
<dbReference type="CDD" id="cd05312">
    <property type="entry name" value="NAD_bind_1_malic_enz"/>
    <property type="match status" value="1"/>
</dbReference>
<evidence type="ECO:0000256" key="1">
    <source>
        <dbReference type="ARBA" id="ARBA00001936"/>
    </source>
</evidence>
<dbReference type="InterPro" id="IPR046346">
    <property type="entry name" value="Aminoacid_DH-like_N_sf"/>
</dbReference>
<dbReference type="Pfam" id="PF03949">
    <property type="entry name" value="Malic_M"/>
    <property type="match status" value="1"/>
</dbReference>
<dbReference type="SUPFAM" id="SSF51735">
    <property type="entry name" value="NAD(P)-binding Rossmann-fold domains"/>
    <property type="match status" value="1"/>
</dbReference>
<evidence type="ECO:0000256" key="3">
    <source>
        <dbReference type="ARBA" id="ARBA00022723"/>
    </source>
</evidence>
<dbReference type="InterPro" id="IPR012302">
    <property type="entry name" value="Malic_NAD-bd"/>
</dbReference>
<keyword evidence="12" id="KW-1185">Reference proteome</keyword>
<accession>A0A1H2FZG3</accession>
<evidence type="ECO:0000313" key="12">
    <source>
        <dbReference type="Proteomes" id="UP000182882"/>
    </source>
</evidence>
<dbReference type="Pfam" id="PF00390">
    <property type="entry name" value="malic"/>
    <property type="match status" value="1"/>
</dbReference>
<feature type="binding site" evidence="6">
    <location>
        <position position="397"/>
    </location>
    <ligand>
        <name>(S)-malate</name>
        <dbReference type="ChEBI" id="CHEBI:15589"/>
    </ligand>
</feature>
<evidence type="ECO:0000256" key="7">
    <source>
        <dbReference type="PIRSR" id="PIRSR000106-3"/>
    </source>
</evidence>
<dbReference type="InterPro" id="IPR036291">
    <property type="entry name" value="NAD(P)-bd_dom_sf"/>
</dbReference>
<dbReference type="InterPro" id="IPR012301">
    <property type="entry name" value="Malic_N_dom"/>
</dbReference>
<evidence type="ECO:0000256" key="8">
    <source>
        <dbReference type="RuleBase" id="RU003427"/>
    </source>
</evidence>
<keyword evidence="4" id="KW-0560">Oxidoreductase</keyword>
<dbReference type="Gene3D" id="3.40.50.10380">
    <property type="entry name" value="Malic enzyme, N-terminal domain"/>
    <property type="match status" value="1"/>
</dbReference>
<dbReference type="PROSITE" id="PS00331">
    <property type="entry name" value="MALIC_ENZYMES"/>
    <property type="match status" value="1"/>
</dbReference>
<feature type="binding site" evidence="7">
    <location>
        <position position="235"/>
    </location>
    <ligand>
        <name>a divalent metal cation</name>
        <dbReference type="ChEBI" id="CHEBI:60240"/>
    </ligand>
</feature>
<name>A0A1H2FZG3_9PROT</name>
<dbReference type="SMART" id="SM01274">
    <property type="entry name" value="malic"/>
    <property type="match status" value="1"/>
</dbReference>